<evidence type="ECO:0000313" key="1">
    <source>
        <dbReference type="EMBL" id="EME49220.1"/>
    </source>
</evidence>
<accession>N1Q3J2</accession>
<dbReference type="HOGENOM" id="CLU_2015204_0_0_1"/>
<protein>
    <submittedName>
        <fullName evidence="1">Uncharacterized protein</fullName>
    </submittedName>
</protein>
<dbReference type="Proteomes" id="UP000016933">
    <property type="component" value="Unassembled WGS sequence"/>
</dbReference>
<name>N1Q3J2_DOTSN</name>
<reference evidence="2" key="1">
    <citation type="journal article" date="2012" name="PLoS Genet.">
        <title>The genomes of the fungal plant pathogens Cladosporium fulvum and Dothistroma septosporum reveal adaptation to different hosts and lifestyles but also signatures of common ancestry.</title>
        <authorList>
            <person name="de Wit P.J.G.M."/>
            <person name="van der Burgt A."/>
            <person name="Oekmen B."/>
            <person name="Stergiopoulos I."/>
            <person name="Abd-Elsalam K.A."/>
            <person name="Aerts A.L."/>
            <person name="Bahkali A.H."/>
            <person name="Beenen H.G."/>
            <person name="Chettri P."/>
            <person name="Cox M.P."/>
            <person name="Datema E."/>
            <person name="de Vries R.P."/>
            <person name="Dhillon B."/>
            <person name="Ganley A.R."/>
            <person name="Griffiths S.A."/>
            <person name="Guo Y."/>
            <person name="Hamelin R.C."/>
            <person name="Henrissat B."/>
            <person name="Kabir M.S."/>
            <person name="Jashni M.K."/>
            <person name="Kema G."/>
            <person name="Klaubauf S."/>
            <person name="Lapidus A."/>
            <person name="Levasseur A."/>
            <person name="Lindquist E."/>
            <person name="Mehrabi R."/>
            <person name="Ohm R.A."/>
            <person name="Owen T.J."/>
            <person name="Salamov A."/>
            <person name="Schwelm A."/>
            <person name="Schijlen E."/>
            <person name="Sun H."/>
            <person name="van den Burg H.A."/>
            <person name="van Ham R.C.H.J."/>
            <person name="Zhang S."/>
            <person name="Goodwin S.B."/>
            <person name="Grigoriev I.V."/>
            <person name="Collemare J."/>
            <person name="Bradshaw R.E."/>
        </authorList>
    </citation>
    <scope>NUCLEOTIDE SEQUENCE [LARGE SCALE GENOMIC DNA]</scope>
    <source>
        <strain evidence="2">NZE10 / CBS 128990</strain>
    </source>
</reference>
<organism evidence="1 2">
    <name type="scientific">Dothistroma septosporum (strain NZE10 / CBS 128990)</name>
    <name type="common">Red band needle blight fungus</name>
    <name type="synonym">Mycosphaerella pini</name>
    <dbReference type="NCBI Taxonomy" id="675120"/>
    <lineage>
        <taxon>Eukaryota</taxon>
        <taxon>Fungi</taxon>
        <taxon>Dikarya</taxon>
        <taxon>Ascomycota</taxon>
        <taxon>Pezizomycotina</taxon>
        <taxon>Dothideomycetes</taxon>
        <taxon>Dothideomycetidae</taxon>
        <taxon>Mycosphaerellales</taxon>
        <taxon>Mycosphaerellaceae</taxon>
        <taxon>Dothistroma</taxon>
    </lineage>
</organism>
<dbReference type="AlphaFoldDB" id="N1Q3J2"/>
<evidence type="ECO:0000313" key="2">
    <source>
        <dbReference type="Proteomes" id="UP000016933"/>
    </source>
</evidence>
<gene>
    <name evidence="1" type="ORF">DOTSEDRAFT_68097</name>
</gene>
<proteinExistence type="predicted"/>
<sequence length="123" mass="14296">MAFATTYHTTYCRAVCNLFPRRRESQECDLSFGLTEDVMRRPKLRRGQCLLDPQPEESWVSCWHRLAMKQNTSDPASDGDVYMLKRCRNAGLRCLRDMQAVRAHVCAQVAEIYRGSFSMTFSY</sequence>
<reference evidence="1 2" key="2">
    <citation type="journal article" date="2012" name="PLoS Pathog.">
        <title>Diverse lifestyles and strategies of plant pathogenesis encoded in the genomes of eighteen Dothideomycetes fungi.</title>
        <authorList>
            <person name="Ohm R.A."/>
            <person name="Feau N."/>
            <person name="Henrissat B."/>
            <person name="Schoch C.L."/>
            <person name="Horwitz B.A."/>
            <person name="Barry K.W."/>
            <person name="Condon B.J."/>
            <person name="Copeland A.C."/>
            <person name="Dhillon B."/>
            <person name="Glaser F."/>
            <person name="Hesse C.N."/>
            <person name="Kosti I."/>
            <person name="LaButti K."/>
            <person name="Lindquist E.A."/>
            <person name="Lucas S."/>
            <person name="Salamov A.A."/>
            <person name="Bradshaw R.E."/>
            <person name="Ciuffetti L."/>
            <person name="Hamelin R.C."/>
            <person name="Kema G.H.J."/>
            <person name="Lawrence C."/>
            <person name="Scott J.A."/>
            <person name="Spatafora J.W."/>
            <person name="Turgeon B.G."/>
            <person name="de Wit P.J.G.M."/>
            <person name="Zhong S."/>
            <person name="Goodwin S.B."/>
            <person name="Grigoriev I.V."/>
        </authorList>
    </citation>
    <scope>NUCLEOTIDE SEQUENCE [LARGE SCALE GENOMIC DNA]</scope>
    <source>
        <strain evidence="2">NZE10 / CBS 128990</strain>
    </source>
</reference>
<dbReference type="EMBL" id="KB446535">
    <property type="protein sequence ID" value="EME49220.1"/>
    <property type="molecule type" value="Genomic_DNA"/>
</dbReference>
<keyword evidence="2" id="KW-1185">Reference proteome</keyword>